<dbReference type="EMBL" id="ML976663">
    <property type="protein sequence ID" value="KAF1977563.1"/>
    <property type="molecule type" value="Genomic_DNA"/>
</dbReference>
<protein>
    <submittedName>
        <fullName evidence="2">Uncharacterized protein</fullName>
    </submittedName>
</protein>
<dbReference type="Proteomes" id="UP000800036">
    <property type="component" value="Unassembled WGS sequence"/>
</dbReference>
<gene>
    <name evidence="2" type="ORF">BU23DRAFT_565052</name>
</gene>
<evidence type="ECO:0000313" key="3">
    <source>
        <dbReference type="Proteomes" id="UP000800036"/>
    </source>
</evidence>
<evidence type="ECO:0000313" key="2">
    <source>
        <dbReference type="EMBL" id="KAF1977563.1"/>
    </source>
</evidence>
<reference evidence="2" key="1">
    <citation type="journal article" date="2020" name="Stud. Mycol.">
        <title>101 Dothideomycetes genomes: a test case for predicting lifestyles and emergence of pathogens.</title>
        <authorList>
            <person name="Haridas S."/>
            <person name="Albert R."/>
            <person name="Binder M."/>
            <person name="Bloem J."/>
            <person name="Labutti K."/>
            <person name="Salamov A."/>
            <person name="Andreopoulos B."/>
            <person name="Baker S."/>
            <person name="Barry K."/>
            <person name="Bills G."/>
            <person name="Bluhm B."/>
            <person name="Cannon C."/>
            <person name="Castanera R."/>
            <person name="Culley D."/>
            <person name="Daum C."/>
            <person name="Ezra D."/>
            <person name="Gonzalez J."/>
            <person name="Henrissat B."/>
            <person name="Kuo A."/>
            <person name="Liang C."/>
            <person name="Lipzen A."/>
            <person name="Lutzoni F."/>
            <person name="Magnuson J."/>
            <person name="Mondo S."/>
            <person name="Nolan M."/>
            <person name="Ohm R."/>
            <person name="Pangilinan J."/>
            <person name="Park H.-J."/>
            <person name="Ramirez L."/>
            <person name="Alfaro M."/>
            <person name="Sun H."/>
            <person name="Tritt A."/>
            <person name="Yoshinaga Y."/>
            <person name="Zwiers L.-H."/>
            <person name="Turgeon B."/>
            <person name="Goodwin S."/>
            <person name="Spatafora J."/>
            <person name="Crous P."/>
            <person name="Grigoriev I."/>
        </authorList>
    </citation>
    <scope>NUCLEOTIDE SEQUENCE</scope>
    <source>
        <strain evidence="2">CBS 107.79</strain>
    </source>
</reference>
<accession>A0A6A5VIV1</accession>
<dbReference type="AlphaFoldDB" id="A0A6A5VIV1"/>
<name>A0A6A5VIV1_9PLEO</name>
<sequence>MRLSLPFLLHLLLPLLTAAQIINVYNWCSSTIQIFTIKDRYPSSAGYILSNTQTTYPVPSFGKSTWIGIKTSGLPHFNDMTPALIFDAEVQDGSGVVEYSLSNYRHVPFKGHTITVGGVDRDGGRCESLEGELGDGS</sequence>
<keyword evidence="1" id="KW-0732">Signal</keyword>
<evidence type="ECO:0000256" key="1">
    <source>
        <dbReference type="SAM" id="SignalP"/>
    </source>
</evidence>
<feature type="chain" id="PRO_5025668243" evidence="1">
    <location>
        <begin position="20"/>
        <end position="137"/>
    </location>
</feature>
<organism evidence="2 3">
    <name type="scientific">Bimuria novae-zelandiae CBS 107.79</name>
    <dbReference type="NCBI Taxonomy" id="1447943"/>
    <lineage>
        <taxon>Eukaryota</taxon>
        <taxon>Fungi</taxon>
        <taxon>Dikarya</taxon>
        <taxon>Ascomycota</taxon>
        <taxon>Pezizomycotina</taxon>
        <taxon>Dothideomycetes</taxon>
        <taxon>Pleosporomycetidae</taxon>
        <taxon>Pleosporales</taxon>
        <taxon>Massarineae</taxon>
        <taxon>Didymosphaeriaceae</taxon>
        <taxon>Bimuria</taxon>
    </lineage>
</organism>
<proteinExistence type="predicted"/>
<keyword evidence="3" id="KW-1185">Reference proteome</keyword>
<feature type="signal peptide" evidence="1">
    <location>
        <begin position="1"/>
        <end position="19"/>
    </location>
</feature>